<evidence type="ECO:0000256" key="2">
    <source>
        <dbReference type="ARBA" id="ARBA00022630"/>
    </source>
</evidence>
<evidence type="ECO:0000256" key="6">
    <source>
        <dbReference type="SAM" id="MobiDB-lite"/>
    </source>
</evidence>
<dbReference type="InterPro" id="IPR050493">
    <property type="entry name" value="FAD-dep_Monooxygenase_BioMet"/>
</dbReference>
<proteinExistence type="inferred from homology"/>
<dbReference type="InterPro" id="IPR002938">
    <property type="entry name" value="FAD-bd"/>
</dbReference>
<evidence type="ECO:0000256" key="1">
    <source>
        <dbReference type="ARBA" id="ARBA00007992"/>
    </source>
</evidence>
<dbReference type="Proteomes" id="UP001303115">
    <property type="component" value="Unassembled WGS sequence"/>
</dbReference>
<keyword evidence="7" id="KW-0812">Transmembrane</keyword>
<name>A0AAN6PD43_9PEZI</name>
<dbReference type="SUPFAM" id="SSF51905">
    <property type="entry name" value="FAD/NAD(P)-binding domain"/>
    <property type="match status" value="1"/>
</dbReference>
<dbReference type="Pfam" id="PF01494">
    <property type="entry name" value="FAD_binding_3"/>
    <property type="match status" value="1"/>
</dbReference>
<evidence type="ECO:0000313" key="9">
    <source>
        <dbReference type="EMBL" id="KAK4038754.1"/>
    </source>
</evidence>
<keyword evidence="3" id="KW-0274">FAD</keyword>
<feature type="domain" description="FAD-binding" evidence="8">
    <location>
        <begin position="17"/>
        <end position="367"/>
    </location>
</feature>
<sequence length="436" mass="48200">MDLDLPNTEDAQPRPLSILIIGGGIGGLSAAISLRQNGHHVMDKSNLSSDSGAALHLCPNASGILHRWGINAQNFGPSFMSRYIERAQDGRTLKDVDLAESNARWPYPWQMVHRASFHQELKRVAASGEGGGVPVALLPKHRVIDVDPQLGATLEDGKLVPADVILGADGIYSRTRQVIKTLPLFRTGKAAFRFVLPKSMAESDPTTAPLIIPKDTFTLWFADDRRVVMYPCHNNEWLNFVCIHPDTESRTAPTDEWNKESSLDQVLHVFRDFDPQLLALFTKANAATIKVWQLLDMDTLPTWTSGKFALMGDAAHPCLPYQAQGGAQAIEDAAALAAVLPLGTTPAEVPERLKLYETIRSKRAFRIQEYSRLTGQDWVDGQPVVGMREFEEYNFDHDEIANATAAFKEWMMAKQQQTPAATPPIAAEPSTGLERR</sequence>
<organism evidence="9 10">
    <name type="scientific">Parachaetomium inaequale</name>
    <dbReference type="NCBI Taxonomy" id="2588326"/>
    <lineage>
        <taxon>Eukaryota</taxon>
        <taxon>Fungi</taxon>
        <taxon>Dikarya</taxon>
        <taxon>Ascomycota</taxon>
        <taxon>Pezizomycotina</taxon>
        <taxon>Sordariomycetes</taxon>
        <taxon>Sordariomycetidae</taxon>
        <taxon>Sordariales</taxon>
        <taxon>Chaetomiaceae</taxon>
        <taxon>Parachaetomium</taxon>
    </lineage>
</organism>
<feature type="compositionally biased region" description="Low complexity" evidence="6">
    <location>
        <begin position="415"/>
        <end position="436"/>
    </location>
</feature>
<dbReference type="AlphaFoldDB" id="A0AAN6PD43"/>
<gene>
    <name evidence="9" type="ORF">C8A01DRAFT_17213</name>
</gene>
<evidence type="ECO:0000256" key="3">
    <source>
        <dbReference type="ARBA" id="ARBA00022827"/>
    </source>
</evidence>
<feature type="region of interest" description="Disordered" evidence="6">
    <location>
        <begin position="414"/>
        <end position="436"/>
    </location>
</feature>
<evidence type="ECO:0000256" key="4">
    <source>
        <dbReference type="ARBA" id="ARBA00023002"/>
    </source>
</evidence>
<keyword evidence="7" id="KW-0472">Membrane</keyword>
<reference evidence="10" key="1">
    <citation type="journal article" date="2023" name="Mol. Phylogenet. Evol.">
        <title>Genome-scale phylogeny and comparative genomics of the fungal order Sordariales.</title>
        <authorList>
            <person name="Hensen N."/>
            <person name="Bonometti L."/>
            <person name="Westerberg I."/>
            <person name="Brannstrom I.O."/>
            <person name="Guillou S."/>
            <person name="Cros-Aarteil S."/>
            <person name="Calhoun S."/>
            <person name="Haridas S."/>
            <person name="Kuo A."/>
            <person name="Mondo S."/>
            <person name="Pangilinan J."/>
            <person name="Riley R."/>
            <person name="LaButti K."/>
            <person name="Andreopoulos B."/>
            <person name="Lipzen A."/>
            <person name="Chen C."/>
            <person name="Yan M."/>
            <person name="Daum C."/>
            <person name="Ng V."/>
            <person name="Clum A."/>
            <person name="Steindorff A."/>
            <person name="Ohm R.A."/>
            <person name="Martin F."/>
            <person name="Silar P."/>
            <person name="Natvig D.O."/>
            <person name="Lalanne C."/>
            <person name="Gautier V."/>
            <person name="Ament-Velasquez S.L."/>
            <person name="Kruys A."/>
            <person name="Hutchinson M.I."/>
            <person name="Powell A.J."/>
            <person name="Barry K."/>
            <person name="Miller A.N."/>
            <person name="Grigoriev I.V."/>
            <person name="Debuchy R."/>
            <person name="Gladieux P."/>
            <person name="Hiltunen Thoren M."/>
            <person name="Johannesson H."/>
        </authorList>
    </citation>
    <scope>NUCLEOTIDE SEQUENCE [LARGE SCALE GENOMIC DNA]</scope>
    <source>
        <strain evidence="10">CBS 284.82</strain>
    </source>
</reference>
<accession>A0AAN6PD43</accession>
<evidence type="ECO:0000256" key="7">
    <source>
        <dbReference type="SAM" id="Phobius"/>
    </source>
</evidence>
<dbReference type="Gene3D" id="3.50.50.60">
    <property type="entry name" value="FAD/NAD(P)-binding domain"/>
    <property type="match status" value="1"/>
</dbReference>
<comment type="caution">
    <text evidence="9">The sequence shown here is derived from an EMBL/GenBank/DDBJ whole genome shotgun (WGS) entry which is preliminary data.</text>
</comment>
<dbReference type="GO" id="GO:0071949">
    <property type="term" value="F:FAD binding"/>
    <property type="evidence" value="ECO:0007669"/>
    <property type="project" value="InterPro"/>
</dbReference>
<keyword evidence="4" id="KW-0560">Oxidoreductase</keyword>
<keyword evidence="5" id="KW-0503">Monooxygenase</keyword>
<keyword evidence="7" id="KW-1133">Transmembrane helix</keyword>
<keyword evidence="10" id="KW-1185">Reference proteome</keyword>
<evidence type="ECO:0000313" key="10">
    <source>
        <dbReference type="Proteomes" id="UP001303115"/>
    </source>
</evidence>
<dbReference type="GO" id="GO:0004497">
    <property type="term" value="F:monooxygenase activity"/>
    <property type="evidence" value="ECO:0007669"/>
    <property type="project" value="UniProtKB-KW"/>
</dbReference>
<dbReference type="PANTHER" id="PTHR13789">
    <property type="entry name" value="MONOOXYGENASE"/>
    <property type="match status" value="1"/>
</dbReference>
<dbReference type="PANTHER" id="PTHR13789:SF261">
    <property type="entry name" value="HYDROXYLASE, PUTATIVE (AFU_ORTHOLOGUE AFUA_7G00590)-RELATED"/>
    <property type="match status" value="1"/>
</dbReference>
<evidence type="ECO:0000256" key="5">
    <source>
        <dbReference type="ARBA" id="ARBA00023033"/>
    </source>
</evidence>
<feature type="transmembrane region" description="Helical" evidence="7">
    <location>
        <begin position="16"/>
        <end position="34"/>
    </location>
</feature>
<evidence type="ECO:0000259" key="8">
    <source>
        <dbReference type="Pfam" id="PF01494"/>
    </source>
</evidence>
<protein>
    <recommendedName>
        <fullName evidence="8">FAD-binding domain-containing protein</fullName>
    </recommendedName>
</protein>
<dbReference type="SUPFAM" id="SSF54373">
    <property type="entry name" value="FAD-linked reductases, C-terminal domain"/>
    <property type="match status" value="1"/>
</dbReference>
<dbReference type="PRINTS" id="PR00420">
    <property type="entry name" value="RNGMNOXGNASE"/>
</dbReference>
<dbReference type="EMBL" id="MU854420">
    <property type="protein sequence ID" value="KAK4038754.1"/>
    <property type="molecule type" value="Genomic_DNA"/>
</dbReference>
<keyword evidence="2" id="KW-0285">Flavoprotein</keyword>
<dbReference type="InterPro" id="IPR036188">
    <property type="entry name" value="FAD/NAD-bd_sf"/>
</dbReference>
<comment type="similarity">
    <text evidence="1">Belongs to the paxM FAD-dependent monooxygenase family.</text>
</comment>